<feature type="region of interest" description="Disordered" evidence="1">
    <location>
        <begin position="59"/>
        <end position="101"/>
    </location>
</feature>
<evidence type="ECO:0000313" key="2">
    <source>
        <dbReference type="EMBL" id="SCL38027.1"/>
    </source>
</evidence>
<proteinExistence type="predicted"/>
<feature type="compositionally biased region" description="Gly residues" evidence="1">
    <location>
        <begin position="66"/>
        <end position="77"/>
    </location>
</feature>
<dbReference type="STRING" id="568872.GA0070624_6072"/>
<dbReference type="AlphaFoldDB" id="A0A1C6T8N3"/>
<sequence>MVAGREPGGRGRPGRVPRGRVAAQRRGRRWCPEGPVPPVWCAASSVDIVNPRSWRRARRHRFNESGTGGDAVAGGVGSETTAGQRQLAGEQVGGDRDPARP</sequence>
<feature type="region of interest" description="Disordered" evidence="1">
    <location>
        <begin position="1"/>
        <end position="27"/>
    </location>
</feature>
<name>A0A1C6T8N3_9ACTN</name>
<gene>
    <name evidence="2" type="ORF">GA0070624_6072</name>
</gene>
<dbReference type="Proteomes" id="UP000199413">
    <property type="component" value="Unassembled WGS sequence"/>
</dbReference>
<feature type="compositionally biased region" description="Basic residues" evidence="1">
    <location>
        <begin position="12"/>
        <end position="27"/>
    </location>
</feature>
<keyword evidence="3" id="KW-1185">Reference proteome</keyword>
<protein>
    <submittedName>
        <fullName evidence="2">Uncharacterized protein</fullName>
    </submittedName>
</protein>
<evidence type="ECO:0000313" key="3">
    <source>
        <dbReference type="Proteomes" id="UP000199413"/>
    </source>
</evidence>
<accession>A0A1C6T8N3</accession>
<evidence type="ECO:0000256" key="1">
    <source>
        <dbReference type="SAM" id="MobiDB-lite"/>
    </source>
</evidence>
<organism evidence="2 3">
    <name type="scientific">Micromonospora rhizosphaerae</name>
    <dbReference type="NCBI Taxonomy" id="568872"/>
    <lineage>
        <taxon>Bacteria</taxon>
        <taxon>Bacillati</taxon>
        <taxon>Actinomycetota</taxon>
        <taxon>Actinomycetes</taxon>
        <taxon>Micromonosporales</taxon>
        <taxon>Micromonosporaceae</taxon>
        <taxon>Micromonospora</taxon>
    </lineage>
</organism>
<dbReference type="EMBL" id="FMHV01000002">
    <property type="protein sequence ID" value="SCL38027.1"/>
    <property type="molecule type" value="Genomic_DNA"/>
</dbReference>
<reference evidence="3" key="1">
    <citation type="submission" date="2016-06" db="EMBL/GenBank/DDBJ databases">
        <authorList>
            <person name="Varghese N."/>
            <person name="Submissions Spin"/>
        </authorList>
    </citation>
    <scope>NUCLEOTIDE SEQUENCE [LARGE SCALE GENOMIC DNA]</scope>
    <source>
        <strain evidence="3">DSM 45431</strain>
    </source>
</reference>